<gene>
    <name evidence="1" type="ordered locus">BCA_3577</name>
</gene>
<proteinExistence type="predicted"/>
<name>A0A158RUQ4_BACC3</name>
<dbReference type="AlphaFoldDB" id="A0A158RUQ4"/>
<dbReference type="EMBL" id="CP001407">
    <property type="protein sequence ID" value="ACO30977.1"/>
    <property type="molecule type" value="Genomic_DNA"/>
</dbReference>
<dbReference type="Pfam" id="PF13079">
    <property type="entry name" value="DUF3916"/>
    <property type="match status" value="1"/>
</dbReference>
<dbReference type="PATRIC" id="fig|572264.18.peg.3537"/>
<protein>
    <recommendedName>
        <fullName evidence="3">Group-specific protein</fullName>
    </recommendedName>
</protein>
<reference evidence="1 2" key="1">
    <citation type="submission" date="2009-02" db="EMBL/GenBank/DDBJ databases">
        <title>Genome sequence of Bacillus cereus 03BB102.</title>
        <authorList>
            <person name="Dodson R.J."/>
            <person name="Jackson P."/>
            <person name="Munk A.C."/>
            <person name="Brettin T."/>
            <person name="Bruce D."/>
            <person name="Detter C."/>
            <person name="Tapia R."/>
            <person name="Han C."/>
            <person name="Sutton G."/>
            <person name="Sims D."/>
        </authorList>
    </citation>
    <scope>NUCLEOTIDE SEQUENCE [LARGE SCALE GENOMIC DNA]</scope>
    <source>
        <strain evidence="1 2">03BB102</strain>
    </source>
</reference>
<evidence type="ECO:0000313" key="2">
    <source>
        <dbReference type="Proteomes" id="UP000002210"/>
    </source>
</evidence>
<sequence>MHEKKIRGIKRKANAMIKRIEEHTKTFPSTFYNDEYWYMPLPVSQDFIESHKTPRKVKRLCIQTLIDRVNHLIKIKPSDTHTYRVVALISIENLWRSQIIVFKNDDYFHNFFTRNNEFQKWILLSNEIDFWETWRISICPTPQMLHFQEVIYDEDAIDEKEIWFIGELS</sequence>
<dbReference type="Proteomes" id="UP000002210">
    <property type="component" value="Chromosome"/>
</dbReference>
<organism evidence="1 2">
    <name type="scientific">Bacillus cereus (strain 03BB102)</name>
    <dbReference type="NCBI Taxonomy" id="572264"/>
    <lineage>
        <taxon>Bacteria</taxon>
        <taxon>Bacillati</taxon>
        <taxon>Bacillota</taxon>
        <taxon>Bacilli</taxon>
        <taxon>Bacillales</taxon>
        <taxon>Bacillaceae</taxon>
        <taxon>Bacillus</taxon>
        <taxon>Bacillus cereus group</taxon>
    </lineage>
</organism>
<evidence type="ECO:0000313" key="1">
    <source>
        <dbReference type="EMBL" id="ACO30977.1"/>
    </source>
</evidence>
<evidence type="ECO:0008006" key="3">
    <source>
        <dbReference type="Google" id="ProtNLM"/>
    </source>
</evidence>
<accession>A0A158RUQ4</accession>
<dbReference type="InterPro" id="IPR025075">
    <property type="entry name" value="DUF3916"/>
</dbReference>
<dbReference type="RefSeq" id="WP_000544588.1">
    <property type="nucleotide sequence ID" value="NC_012472.1"/>
</dbReference>
<dbReference type="KEGG" id="bcx:BCA_3577"/>